<dbReference type="InterPro" id="IPR007196">
    <property type="entry name" value="CCR4-Not_Not1_C"/>
</dbReference>
<dbReference type="Pfam" id="PF04054">
    <property type="entry name" value="Not1"/>
    <property type="match status" value="1"/>
</dbReference>
<dbReference type="Proteomes" id="UP000244803">
    <property type="component" value="Chromosome 1"/>
</dbReference>
<dbReference type="EMBL" id="CP056065">
    <property type="protein sequence ID" value="UVC54178.1"/>
    <property type="molecule type" value="Genomic_DNA"/>
</dbReference>
<evidence type="ECO:0000313" key="3">
    <source>
        <dbReference type="EMBL" id="UVC54178.1"/>
    </source>
</evidence>
<dbReference type="Gene3D" id="1.25.40.790">
    <property type="match status" value="1"/>
</dbReference>
<dbReference type="Gene3D" id="1.25.40.800">
    <property type="match status" value="1"/>
</dbReference>
<feature type="compositionally biased region" description="Basic and acidic residues" evidence="1">
    <location>
        <begin position="580"/>
        <end position="596"/>
    </location>
</feature>
<reference evidence="3" key="1">
    <citation type="submission" date="2022-07" db="EMBL/GenBank/DDBJ databases">
        <title>Evaluation of T. orientalis genome assembly methods using nanopore sequencing and analysis of variation between genomes.</title>
        <authorList>
            <person name="Yam J."/>
            <person name="Micallef M.L."/>
            <person name="Liu M."/>
            <person name="Djordjevic S.P."/>
            <person name="Bogema D.R."/>
            <person name="Jenkins C."/>
        </authorList>
    </citation>
    <scope>NUCLEOTIDE SEQUENCE</scope>
    <source>
        <strain evidence="3">Fish Creek</strain>
    </source>
</reference>
<accession>A0A976SKF9</accession>
<dbReference type="GO" id="GO:0000932">
    <property type="term" value="C:P-body"/>
    <property type="evidence" value="ECO:0007669"/>
    <property type="project" value="TreeGrafter"/>
</dbReference>
<dbReference type="PANTHER" id="PTHR13162">
    <property type="entry name" value="CCR4-NOT TRANSCRIPTION COMPLEX"/>
    <property type="match status" value="1"/>
</dbReference>
<dbReference type="GO" id="GO:0017148">
    <property type="term" value="P:negative regulation of translation"/>
    <property type="evidence" value="ECO:0007669"/>
    <property type="project" value="InterPro"/>
</dbReference>
<proteinExistence type="predicted"/>
<sequence>MFPPPFYNIGLEPGKAPHVFSTQSLRILYSLPHDHEIFSCIIKCLNLVETSGCREVASLAIAKCLLMFISEGPGLHSGLNLEVILCILDWLHSINPAVKQMLANILFSMPLDQNNNLFNIMVVAGLLRYRLLEWPDLTHYFVLAMERGKNLYAIEMAIVVTAIALIDQRSAPPSVAATLLRDLSALNCGTEQCKTHPGVLIEDAKSKLLKDIVDAQNDPKPKPTILVLTTILKQNMSTKVGLQHFKEGTTMPPLSHQVSELKDLLALHPDGRAEESMDGLGGARRVPLPCSVNDSQRFLFGVLFGQWIECSRNVEGDALLFAWRQFFQKFNLQAFFKMEGGTDSFFASCLYTIIHFEKSSKLFALAKNPNALSSINAQAMGSETASVPMSMNGAPANESNTSTPSDARSNASSSSIGSMGSSITLYECFEGLCKMVDVMLRLVGGVGEIPPFSALQKLLSCLSSIIVHEGHYFRSYNIWLSLMVYFDRFDESNYVFSKLTFLYALEYVNPTRVPGFSFFFLRLLVHPSLLTGCLKATKCWSVLARIFTLLSIYTTEINSYGMNDEEFSVASGAQYNQPLPRDDGKQDLGKEKRDDSDFDAARSADYVEYFTCVYFNSIEYIASLCPEFVSVNYLNFFGTFAIERLASSVGSDTTLGPSLGIKGVDLLPEMKVAPKVSNSWANYISRNRTSLLVSKALITLAKYSTSSLPTSQELETLRKILTEEANSNPAQAVMTFNSLTMEIVTNNPSKNYRPSNARLFLFLWLIKSLPLKAKYLIVCSIARHLRGPNAHTFFFSCLAVTMFEECKSDPETTQVILRVLLESFIAPGQCPWGVSLVVVELFRNPRFQLTPNYSPQTNALIDSITYTINNIVV</sequence>
<protein>
    <recommendedName>
        <fullName evidence="2">CCR4-Not complex component Not1 C-terminal domain-containing protein</fullName>
    </recommendedName>
</protein>
<dbReference type="PANTHER" id="PTHR13162:SF8">
    <property type="entry name" value="CCR4-NOT TRANSCRIPTION COMPLEX SUBUNIT 1"/>
    <property type="match status" value="1"/>
</dbReference>
<evidence type="ECO:0000313" key="4">
    <source>
        <dbReference type="Proteomes" id="UP000244803"/>
    </source>
</evidence>
<dbReference type="GO" id="GO:0060090">
    <property type="term" value="F:molecular adaptor activity"/>
    <property type="evidence" value="ECO:0007669"/>
    <property type="project" value="TreeGrafter"/>
</dbReference>
<evidence type="ECO:0000259" key="2">
    <source>
        <dbReference type="Pfam" id="PF04054"/>
    </source>
</evidence>
<gene>
    <name evidence="3" type="ORF">MACJ_003513</name>
</gene>
<dbReference type="AlphaFoldDB" id="A0A976SKF9"/>
<name>A0A976SKF9_THEOR</name>
<feature type="region of interest" description="Disordered" evidence="1">
    <location>
        <begin position="390"/>
        <end position="418"/>
    </location>
</feature>
<dbReference type="GO" id="GO:0030015">
    <property type="term" value="C:CCR4-NOT core complex"/>
    <property type="evidence" value="ECO:0007669"/>
    <property type="project" value="InterPro"/>
</dbReference>
<feature type="domain" description="CCR4-Not complex component Not1 C-terminal" evidence="2">
    <location>
        <begin position="662"/>
        <end position="850"/>
    </location>
</feature>
<organism evidence="3 4">
    <name type="scientific">Theileria orientalis</name>
    <dbReference type="NCBI Taxonomy" id="68886"/>
    <lineage>
        <taxon>Eukaryota</taxon>
        <taxon>Sar</taxon>
        <taxon>Alveolata</taxon>
        <taxon>Apicomplexa</taxon>
        <taxon>Aconoidasida</taxon>
        <taxon>Piroplasmida</taxon>
        <taxon>Theileriidae</taxon>
        <taxon>Theileria</taxon>
    </lineage>
</organism>
<evidence type="ECO:0000256" key="1">
    <source>
        <dbReference type="SAM" id="MobiDB-lite"/>
    </source>
</evidence>
<dbReference type="GO" id="GO:0000288">
    <property type="term" value="P:nuclear-transcribed mRNA catabolic process, deadenylation-dependent decay"/>
    <property type="evidence" value="ECO:0007669"/>
    <property type="project" value="TreeGrafter"/>
</dbReference>
<feature type="region of interest" description="Disordered" evidence="1">
    <location>
        <begin position="574"/>
        <end position="596"/>
    </location>
</feature>
<feature type="compositionally biased region" description="Low complexity" evidence="1">
    <location>
        <begin position="402"/>
        <end position="418"/>
    </location>
</feature>
<dbReference type="InterPro" id="IPR040398">
    <property type="entry name" value="Not1"/>
</dbReference>